<protein>
    <submittedName>
        <fullName evidence="1">Uncharacterized protein</fullName>
    </submittedName>
</protein>
<dbReference type="EMBL" id="BMIK01000003">
    <property type="protein sequence ID" value="GGC22965.1"/>
    <property type="molecule type" value="Genomic_DNA"/>
</dbReference>
<organism evidence="1 2">
    <name type="scientific">Parapedobacter defluvii</name>
    <dbReference type="NCBI Taxonomy" id="2045106"/>
    <lineage>
        <taxon>Bacteria</taxon>
        <taxon>Pseudomonadati</taxon>
        <taxon>Bacteroidota</taxon>
        <taxon>Sphingobacteriia</taxon>
        <taxon>Sphingobacteriales</taxon>
        <taxon>Sphingobacteriaceae</taxon>
        <taxon>Parapedobacter</taxon>
    </lineage>
</organism>
<dbReference type="RefSeq" id="WP_188748846.1">
    <property type="nucleotide sequence ID" value="NZ_BMIK01000003.1"/>
</dbReference>
<evidence type="ECO:0000313" key="1">
    <source>
        <dbReference type="EMBL" id="GGC22965.1"/>
    </source>
</evidence>
<dbReference type="Proteomes" id="UP000597338">
    <property type="component" value="Unassembled WGS sequence"/>
</dbReference>
<name>A0ABQ1LHY3_9SPHI</name>
<reference evidence="2" key="1">
    <citation type="journal article" date="2019" name="Int. J. Syst. Evol. Microbiol.">
        <title>The Global Catalogue of Microorganisms (GCM) 10K type strain sequencing project: providing services to taxonomists for standard genome sequencing and annotation.</title>
        <authorList>
            <consortium name="The Broad Institute Genomics Platform"/>
            <consortium name="The Broad Institute Genome Sequencing Center for Infectious Disease"/>
            <person name="Wu L."/>
            <person name="Ma J."/>
        </authorList>
    </citation>
    <scope>NUCLEOTIDE SEQUENCE [LARGE SCALE GENOMIC DNA]</scope>
    <source>
        <strain evidence="2">CGMCC 1.15342</strain>
    </source>
</reference>
<gene>
    <name evidence="1" type="ORF">GCM10011386_13530</name>
</gene>
<accession>A0ABQ1LHY3</accession>
<proteinExistence type="predicted"/>
<comment type="caution">
    <text evidence="1">The sequence shown here is derived from an EMBL/GenBank/DDBJ whole genome shotgun (WGS) entry which is preliminary data.</text>
</comment>
<sequence length="165" mass="18584">MQRGSDERITGFVTDAAALNRAERLLRELPQYSGKSIYLYADIHFYDDGRIMAKLQHPEKPDYVDAYNYQGGQWSGPIPVQLSVHDNILERLVALDSVPLQTAAKVVANYNEKAASIAGASSTDHVYLIIHHGITRWYPNRIDGSREAWDVFFNLDGSIASFVRN</sequence>
<keyword evidence="2" id="KW-1185">Reference proteome</keyword>
<evidence type="ECO:0000313" key="2">
    <source>
        <dbReference type="Proteomes" id="UP000597338"/>
    </source>
</evidence>